<dbReference type="Proteomes" id="UP000095300">
    <property type="component" value="Unassembled WGS sequence"/>
</dbReference>
<keyword evidence="2" id="KW-0732">Signal</keyword>
<feature type="compositionally biased region" description="Polar residues" evidence="1">
    <location>
        <begin position="2112"/>
        <end position="2121"/>
    </location>
</feature>
<dbReference type="OrthoDB" id="8069500at2759"/>
<evidence type="ECO:0000313" key="3">
    <source>
        <dbReference type="EnsemblMetazoa" id="SCAU008496-PA"/>
    </source>
</evidence>
<gene>
    <name evidence="3" type="primary">106085800</name>
</gene>
<sequence length="2241" mass="247490">MFNLKWCLLVYLIKILIWQICLIHGAPIDLETSATNVGWNATTPLSLNLDETSASDDELIAINEDFEKELTTTRPLELEKSDTLAIKIEEKSANSTKNTQNNVEILSAAASVTLNSTLNPFTIKETSDLFNSQSTTENAQNTSEQNNVEIFGPLGNLTHQPSFKAIKIEETSDFLNSQSTTENAQNTSEPNIVEISSDVESATLQSLLNAINIQGTSDFVNSQSPTENTQNTQEQKIIEISSGVGSATLQPLLNAINIQETRDFSNSQSTTENAQNTLEKNNVEIFGSLGNLTHQPSFKTIQIEETSDFLNSQSATKNTQNTSGQKIIEISSGVGSSTMQPTINAIQIEETGDFSNSQSATENTQNIPEQNNVEILNTFNNLTHQSPLNTIKTEETSDFPNSQSATENPQNTSDQNIVEISNGFGSVTLQPFINAIKIEETSDFLNSQSATENTQNTTEESKVEISNGVGSSTWQPTIHAIQIEETADFSNSQSATENSQNTFENTTHQSPLNTIKIEETSDLSKSQRATENAQNTHEQNNVEILNGFASATLQPSLKAIKIQETSESSSSQSTIENDQNTSEQNHVEILGSYGNVTPESPLDTTKAEETNDFANSQNATENPQNTLEQNTIENSNDFVSVTLQPSVNSIQIEGTGDFSNSHSTTEITQNNMEILNGVESVTLPSSLNHLMSQEASAFSNSQSTTENAQNTYEQNNVEISNGVGSVKLQSTSNVIKIEETSDISNSQSTTENTQNFSEQNNIEMLGSFDNFTHQPSLNGIKIEKTSNFANSQMTTENTQNTSEENTTEVSEGIDSVSLQPTQNSMKIEETSAFSNSQSATENPQNTSEQNNVEILGSLENLAHQPPLNAIKTEETSEFSNSQSTTENTQNTSEQNTIEISSGLENATLQPFLNPLQTKETKETGNTQNTSEQNSIEILNAFENGAFQSFNAPSITAEASELSHSQSLHEYIQNTNETSYILGSATPQKSSTSLKTEETTDFSDSHITTENAHNSPRHHKVDTSEKTIENISLQITAKNANGLGDNIEALPENLNPQDIQLTLETHTSEPLKEISSAITESGEKTQQTDPMPINQMTTTDVTTLESTSMSTEVPILQKTSETTEAKSHSENLQNLIESNNGANQQNLNNINENASKDVETNLEENFQNKNENPQMGENSYKDFSQQQQQLHKGEVELVGNPNSQFENKNENLKNNLAENFNIEIATEQRENTTQSIDMINPLTENPDSQNTQTSENPITKQAITEENVVDNQTKISEAPSPLNIKQEFEITHSGEGNSQLIVNEEAIIREITPQINGEEQPKQLIVEPSGTTSENVISTKETTEKLLEDSQITTENSEIVHHTPENDKLQQIEEVSNIARVAKGNDEVEMEMPQNIVGELKTMENTTDEGNLNIALSTEGIQYALNNNGTEKTDDLVEAENQYQNPTLPNEAATFGITEVLKTTENDGNTSFNPHTSSTEAVKNENSMISEDTTNFQISSENPYISNTDSSNHMTTQEIDTSSHHGFIYNFNTQMPTEDSQNAGIYMLMEMPVNTEAREGSHMKSEEQQNVKEFVTHPINAEVQENPQSVNIMNKNTQTETLEKLKQLQFEHNENMQATTLLPDANDESTTSEQNPESYTEQPKVIEITSNNQQITVSDNVHKENPKTSQENAESTTINFLELEDQSTTMKPSVSTGRNLVSEEQTVTPTTNVLENPTTHHQFASLLAETEMNVHKAFETLREWIANGQKLEDFTKNPNSNEEINYTTNNPSTNDMATTTDTAEKNQQFIGGESTTLNNADATTYNEMTTTKDKPEKYQQNMGEGSTVISSSSLTTSTDHEENHQHLVNPGSATHSYVQTTTNNVLTTSDQQQNGHTTTNNVVSTTDNYGKVLISGSTSLSNDDITMKDTTTPIFKPEKYQHNGNEDSATSLHIRENSSASEKYAEEMMLTTTSTENQSHETGSKVYGETTTFGQSGMETTTQRGQEETTVEHTFARVNLTKDYTGVNLKHFDSSEEEMSEEKEGKMQSRNQLEGQTQEQIDMMGGNEQATKDLSKTSEVETTTIREMVSFVQHEPEEESQSERHEKHSLHMETNQQQTESYAKKQNKDSLKATPNNDSNIQATDRTIIIATTYTNSDTDANISTTPSEAEISTMKDELTTTQEILTTTTTDDNEGTTDFATAAKFTDDLMTTTTEQPEMETTTVLVLVEPEPRSLAPPKLEYLQSDEGVEVFYGYSIVKHN</sequence>
<organism evidence="3 4">
    <name type="scientific">Stomoxys calcitrans</name>
    <name type="common">Stable fly</name>
    <name type="synonym">Conops calcitrans</name>
    <dbReference type="NCBI Taxonomy" id="35570"/>
    <lineage>
        <taxon>Eukaryota</taxon>
        <taxon>Metazoa</taxon>
        <taxon>Ecdysozoa</taxon>
        <taxon>Arthropoda</taxon>
        <taxon>Hexapoda</taxon>
        <taxon>Insecta</taxon>
        <taxon>Pterygota</taxon>
        <taxon>Neoptera</taxon>
        <taxon>Endopterygota</taxon>
        <taxon>Diptera</taxon>
        <taxon>Brachycera</taxon>
        <taxon>Muscomorpha</taxon>
        <taxon>Muscoidea</taxon>
        <taxon>Muscidae</taxon>
        <taxon>Stomoxys</taxon>
    </lineage>
</organism>
<feature type="compositionally biased region" description="Polar residues" evidence="1">
    <location>
        <begin position="1627"/>
        <end position="1640"/>
    </location>
</feature>
<feature type="compositionally biased region" description="Polar residues" evidence="1">
    <location>
        <begin position="523"/>
        <end position="540"/>
    </location>
</feature>
<feature type="compositionally biased region" description="Polar residues" evidence="1">
    <location>
        <begin position="1755"/>
        <end position="1774"/>
    </location>
</feature>
<feature type="signal peptide" evidence="2">
    <location>
        <begin position="1"/>
        <end position="25"/>
    </location>
</feature>
<name>A0A1I8PIU7_STOCA</name>
<feature type="region of interest" description="Disordered" evidence="1">
    <location>
        <begin position="1968"/>
        <end position="1988"/>
    </location>
</feature>
<feature type="compositionally biased region" description="Polar residues" evidence="1">
    <location>
        <begin position="398"/>
        <end position="416"/>
    </location>
</feature>
<feature type="compositionally biased region" description="Polar residues" evidence="1">
    <location>
        <begin position="488"/>
        <end position="513"/>
    </location>
</feature>
<proteinExistence type="predicted"/>
<feature type="region of interest" description="Disordered" evidence="1">
    <location>
        <begin position="1752"/>
        <end position="1774"/>
    </location>
</feature>
<feature type="chain" id="PRO_5009326722" evidence="2">
    <location>
        <begin position="26"/>
        <end position="2241"/>
    </location>
</feature>
<feature type="region of interest" description="Disordered" evidence="1">
    <location>
        <begin position="447"/>
        <end position="472"/>
    </location>
</feature>
<dbReference type="STRING" id="35570.A0A1I8PIU7"/>
<protein>
    <submittedName>
        <fullName evidence="3">Uncharacterized protein</fullName>
    </submittedName>
</protein>
<feature type="region of interest" description="Disordered" evidence="1">
    <location>
        <begin position="521"/>
        <end position="540"/>
    </location>
</feature>
<feature type="compositionally biased region" description="Polar residues" evidence="1">
    <location>
        <begin position="1004"/>
        <end position="1013"/>
    </location>
</feature>
<accession>A0A1I8PIU7</accession>
<feature type="region of interest" description="Disordered" evidence="1">
    <location>
        <begin position="488"/>
        <end position="514"/>
    </location>
</feature>
<evidence type="ECO:0000256" key="1">
    <source>
        <dbReference type="SAM" id="MobiDB-lite"/>
    </source>
</evidence>
<feature type="region of interest" description="Disordered" evidence="1">
    <location>
        <begin position="562"/>
        <end position="582"/>
    </location>
</feature>
<feature type="compositionally biased region" description="Low complexity" evidence="1">
    <location>
        <begin position="793"/>
        <end position="808"/>
    </location>
</feature>
<feature type="region of interest" description="Disordered" evidence="1">
    <location>
        <begin position="984"/>
        <end position="1023"/>
    </location>
</feature>
<evidence type="ECO:0000256" key="2">
    <source>
        <dbReference type="SAM" id="SignalP"/>
    </source>
</evidence>
<feature type="region of interest" description="Disordered" evidence="1">
    <location>
        <begin position="2071"/>
        <end position="2121"/>
    </location>
</feature>
<feature type="compositionally biased region" description="Polar residues" evidence="1">
    <location>
        <begin position="447"/>
        <end position="458"/>
    </location>
</feature>
<feature type="compositionally biased region" description="Polar residues" evidence="1">
    <location>
        <begin position="1968"/>
        <end position="1977"/>
    </location>
</feature>
<keyword evidence="4" id="KW-1185">Reference proteome</keyword>
<feature type="compositionally biased region" description="Basic and acidic residues" evidence="1">
    <location>
        <begin position="2101"/>
        <end position="2110"/>
    </location>
</feature>
<feature type="region of interest" description="Disordered" evidence="1">
    <location>
        <begin position="873"/>
        <end position="894"/>
    </location>
</feature>
<dbReference type="KEGG" id="scac:106085800"/>
<dbReference type="VEuPathDB" id="VectorBase:SCAU008496"/>
<feature type="region of interest" description="Disordered" evidence="1">
    <location>
        <begin position="1167"/>
        <end position="1188"/>
    </location>
</feature>
<feature type="compositionally biased region" description="Low complexity" evidence="1">
    <location>
        <begin position="877"/>
        <end position="894"/>
    </location>
</feature>
<feature type="compositionally biased region" description="Basic and acidic residues" evidence="1">
    <location>
        <begin position="2080"/>
        <end position="2090"/>
    </location>
</feature>
<dbReference type="EnsemblMetazoa" id="SCAU008496-RA">
    <property type="protein sequence ID" value="SCAU008496-PA"/>
    <property type="gene ID" value="SCAU008496"/>
</dbReference>
<feature type="region of interest" description="Disordered" evidence="1">
    <location>
        <begin position="829"/>
        <end position="848"/>
    </location>
</feature>
<feature type="region of interest" description="Disordered" evidence="1">
    <location>
        <begin position="1620"/>
        <end position="1640"/>
    </location>
</feature>
<feature type="compositionally biased region" description="Polar residues" evidence="1">
    <location>
        <begin position="2091"/>
        <end position="2100"/>
    </location>
</feature>
<feature type="compositionally biased region" description="Low complexity" evidence="1">
    <location>
        <begin position="562"/>
        <end position="575"/>
    </location>
</feature>
<reference evidence="3" key="1">
    <citation type="submission" date="2020-05" db="UniProtKB">
        <authorList>
            <consortium name="EnsemblMetazoa"/>
        </authorList>
    </citation>
    <scope>IDENTIFICATION</scope>
    <source>
        <strain evidence="3">USDA</strain>
    </source>
</reference>
<feature type="region of interest" description="Disordered" evidence="1">
    <location>
        <begin position="2013"/>
        <end position="2032"/>
    </location>
</feature>
<evidence type="ECO:0000313" key="4">
    <source>
        <dbReference type="Proteomes" id="UP000095300"/>
    </source>
</evidence>
<feature type="region of interest" description="Disordered" evidence="1">
    <location>
        <begin position="393"/>
        <end position="416"/>
    </location>
</feature>
<feature type="region of interest" description="Disordered" evidence="1">
    <location>
        <begin position="793"/>
        <end position="821"/>
    </location>
</feature>